<evidence type="ECO:0000259" key="1">
    <source>
        <dbReference type="Pfam" id="PF22311"/>
    </source>
</evidence>
<dbReference type="EMBL" id="JAFLQZ010000002">
    <property type="protein sequence ID" value="MBO0357097.1"/>
    <property type="molecule type" value="Genomic_DNA"/>
</dbReference>
<dbReference type="Proteomes" id="UP000664144">
    <property type="component" value="Unassembled WGS sequence"/>
</dbReference>
<name>A0A939EV72_9BACT</name>
<feature type="domain" description="DUF6970" evidence="1">
    <location>
        <begin position="7"/>
        <end position="82"/>
    </location>
</feature>
<organism evidence="2 3">
    <name type="scientific">Hymenobacter telluris</name>
    <dbReference type="NCBI Taxonomy" id="2816474"/>
    <lineage>
        <taxon>Bacteria</taxon>
        <taxon>Pseudomonadati</taxon>
        <taxon>Bacteroidota</taxon>
        <taxon>Cytophagia</taxon>
        <taxon>Cytophagales</taxon>
        <taxon>Hymenobacteraceae</taxon>
        <taxon>Hymenobacter</taxon>
    </lineage>
</organism>
<reference evidence="2" key="1">
    <citation type="submission" date="2021-03" db="EMBL/GenBank/DDBJ databases">
        <authorList>
            <person name="Kim M.K."/>
        </authorList>
    </citation>
    <scope>NUCLEOTIDE SEQUENCE</scope>
    <source>
        <strain evidence="2">BT186</strain>
    </source>
</reference>
<accession>A0A939EV72</accession>
<keyword evidence="3" id="KW-1185">Reference proteome</keyword>
<protein>
    <recommendedName>
        <fullName evidence="1">DUF6970 domain-containing protein</fullName>
    </recommendedName>
</protein>
<sequence>MQAKIEELQRKPKQNPAARIYEYQYEGRTVYTISADCCDQFNSVYDECLNPICAPSGGITGRGDGKCPDFAAKAANERLIWLDPR</sequence>
<evidence type="ECO:0000313" key="3">
    <source>
        <dbReference type="Proteomes" id="UP000664144"/>
    </source>
</evidence>
<proteinExistence type="predicted"/>
<evidence type="ECO:0000313" key="2">
    <source>
        <dbReference type="EMBL" id="MBO0357097.1"/>
    </source>
</evidence>
<dbReference type="AlphaFoldDB" id="A0A939EV72"/>
<gene>
    <name evidence="2" type="ORF">J0X19_03990</name>
</gene>
<dbReference type="Pfam" id="PF22311">
    <property type="entry name" value="DUF6970"/>
    <property type="match status" value="1"/>
</dbReference>
<comment type="caution">
    <text evidence="2">The sequence shown here is derived from an EMBL/GenBank/DDBJ whole genome shotgun (WGS) entry which is preliminary data.</text>
</comment>
<dbReference type="InterPro" id="IPR054243">
    <property type="entry name" value="DUF6970"/>
</dbReference>